<dbReference type="GeneID" id="88774226"/>
<protein>
    <submittedName>
        <fullName evidence="9">Undecaprenyl-phosphate glucose phosphotransferase</fullName>
        <ecNumber evidence="9">2.7.8.31</ecNumber>
    </submittedName>
</protein>
<comment type="similarity">
    <text evidence="2">Belongs to the bacterial sugar transferase family.</text>
</comment>
<feature type="transmembrane region" description="Helical" evidence="7">
    <location>
        <begin position="279"/>
        <end position="299"/>
    </location>
</feature>
<keyword evidence="6 7" id="KW-0472">Membrane</keyword>
<dbReference type="InterPro" id="IPR017475">
    <property type="entry name" value="EPS_sugar_tfrase"/>
</dbReference>
<dbReference type="Proteomes" id="UP000310065">
    <property type="component" value="Chromosome L1"/>
</dbReference>
<evidence type="ECO:0000256" key="6">
    <source>
        <dbReference type="ARBA" id="ARBA00023136"/>
    </source>
</evidence>
<feature type="transmembrane region" description="Helical" evidence="7">
    <location>
        <begin position="111"/>
        <end position="129"/>
    </location>
</feature>
<dbReference type="AlphaFoldDB" id="A0A4P9IXR4"/>
<feature type="transmembrane region" description="Helical" evidence="7">
    <location>
        <begin position="21"/>
        <end position="40"/>
    </location>
</feature>
<dbReference type="GO" id="GO:0016020">
    <property type="term" value="C:membrane"/>
    <property type="evidence" value="ECO:0007669"/>
    <property type="project" value="UniProtKB-SubCell"/>
</dbReference>
<keyword evidence="4 7" id="KW-0812">Transmembrane</keyword>
<dbReference type="PANTHER" id="PTHR30576:SF0">
    <property type="entry name" value="UNDECAPRENYL-PHOSPHATE N-ACETYLGALACTOSAMINYL 1-PHOSPHATE TRANSFERASE-RELATED"/>
    <property type="match status" value="1"/>
</dbReference>
<accession>A0A4P9IXR4</accession>
<evidence type="ECO:0000256" key="4">
    <source>
        <dbReference type="ARBA" id="ARBA00022692"/>
    </source>
</evidence>
<dbReference type="InterPro" id="IPR003362">
    <property type="entry name" value="Bact_transf"/>
</dbReference>
<evidence type="ECO:0000313" key="9">
    <source>
        <dbReference type="EMBL" id="QCU73143.1"/>
    </source>
</evidence>
<dbReference type="Pfam" id="PF02397">
    <property type="entry name" value="Bac_transf"/>
    <property type="match status" value="1"/>
</dbReference>
<dbReference type="NCBIfam" id="TIGR03023">
    <property type="entry name" value="WcaJ_sugtrans"/>
    <property type="match status" value="1"/>
</dbReference>
<dbReference type="EMBL" id="CP040558">
    <property type="protein sequence ID" value="QCU73143.1"/>
    <property type="molecule type" value="Genomic_DNA"/>
</dbReference>
<evidence type="ECO:0000313" key="10">
    <source>
        <dbReference type="Proteomes" id="UP000310065"/>
    </source>
</evidence>
<comment type="subcellular location">
    <subcellularLocation>
        <location evidence="1">Membrane</location>
        <topology evidence="1">Multi-pass membrane protein</topology>
    </subcellularLocation>
</comment>
<gene>
    <name evidence="9" type="ORF">FFU37_01100</name>
</gene>
<evidence type="ECO:0000256" key="3">
    <source>
        <dbReference type="ARBA" id="ARBA00022679"/>
    </source>
</evidence>
<dbReference type="Pfam" id="PF13727">
    <property type="entry name" value="CoA_binding_3"/>
    <property type="match status" value="1"/>
</dbReference>
<dbReference type="NCBIfam" id="TIGR03025">
    <property type="entry name" value="EPS_sugtrans"/>
    <property type="match status" value="1"/>
</dbReference>
<keyword evidence="3 9" id="KW-0808">Transferase</keyword>
<dbReference type="KEGG" id="pdv:FFU37_01100"/>
<dbReference type="InterPro" id="IPR017473">
    <property type="entry name" value="Undecaprenyl-P_gluc_Ptfrase"/>
</dbReference>
<evidence type="ECO:0000259" key="8">
    <source>
        <dbReference type="Pfam" id="PF02397"/>
    </source>
</evidence>
<feature type="domain" description="Bacterial sugar transferase" evidence="8">
    <location>
        <begin position="273"/>
        <end position="451"/>
    </location>
</feature>
<sequence length="459" mass="52330">MSKGFAKDHSLLVATLHRGSDLFAIFIGFSVSMWLINGDIWPQKSFILTLFLSIAIAFWLYPYLGMYRTWRGESKVKEIGVATTCWTLNQVILGAIYYISDNSVNYDNKLFIYWFFVGGLALIVIRFSIRLMLNKYRSIGGNQRRVLVIGDGEIAIRLVNKIFSSPWTGYKVLGSFGDAHVEGCSHLGDFNEIEAYMDKYSQLIDQVWIALPLSDELLVEQILHSLRNATQTIRYIPDMRGFRLINHSVSDIAGLPVINLSMSPISGGNQLLKVMEDKFLSGVILLMISPILLILAIGVKVTSPGPVFYRQERVSWNNKTFMMLKFRSMPQNSEKDGVQWGGAKGKTNTKFGQFIRKTSLDELPQFINVLKGDMSIVGPRPERTVFVEQFKDEIPGYMQKHMVKAGITGWAQINGWRGDTDLQKRIDCDLYYIDNWSLWLDIKIIFLTIFKGFINKNAY</sequence>
<dbReference type="PANTHER" id="PTHR30576">
    <property type="entry name" value="COLANIC BIOSYNTHESIS UDP-GLUCOSE LIPID CARRIER TRANSFERASE"/>
    <property type="match status" value="1"/>
</dbReference>
<dbReference type="EC" id="2.7.8.31" evidence="9"/>
<proteinExistence type="inferred from homology"/>
<reference evidence="9 10" key="1">
    <citation type="submission" date="2019-05" db="EMBL/GenBank/DDBJ databases">
        <title>Complete genome sequence of Pseudoalteromonas sp. 16-SW-7(T) isolated from the Okhotsk Sea, Russia.</title>
        <authorList>
            <person name="Nguyen T.H."/>
            <person name="Nedashkovskaya O.I."/>
            <person name="Kim S.-G."/>
        </authorList>
    </citation>
    <scope>NUCLEOTIDE SEQUENCE [LARGE SCALE GENOMIC DNA]</scope>
    <source>
        <strain evidence="9 10">16-SW-7</strain>
    </source>
</reference>
<keyword evidence="5 7" id="KW-1133">Transmembrane helix</keyword>
<feature type="transmembrane region" description="Helical" evidence="7">
    <location>
        <begin position="79"/>
        <end position="99"/>
    </location>
</feature>
<feature type="transmembrane region" description="Helical" evidence="7">
    <location>
        <begin position="46"/>
        <end position="67"/>
    </location>
</feature>
<name>A0A4P9IXR4_9GAMM</name>
<organism evidence="9 10">
    <name type="scientific">Pseudoalteromonas distincta</name>
    <dbReference type="NCBI Taxonomy" id="77608"/>
    <lineage>
        <taxon>Bacteria</taxon>
        <taxon>Pseudomonadati</taxon>
        <taxon>Pseudomonadota</taxon>
        <taxon>Gammaproteobacteria</taxon>
        <taxon>Alteromonadales</taxon>
        <taxon>Pseudoalteromonadaceae</taxon>
        <taxon>Pseudoalteromonas</taxon>
    </lineage>
</organism>
<evidence type="ECO:0000256" key="7">
    <source>
        <dbReference type="SAM" id="Phobius"/>
    </source>
</evidence>
<evidence type="ECO:0000256" key="1">
    <source>
        <dbReference type="ARBA" id="ARBA00004141"/>
    </source>
</evidence>
<dbReference type="RefSeq" id="WP_138488501.1">
    <property type="nucleotide sequence ID" value="NZ_CP040558.1"/>
</dbReference>
<evidence type="ECO:0000256" key="2">
    <source>
        <dbReference type="ARBA" id="ARBA00006464"/>
    </source>
</evidence>
<evidence type="ECO:0000256" key="5">
    <source>
        <dbReference type="ARBA" id="ARBA00022989"/>
    </source>
</evidence>
<dbReference type="GO" id="GO:0089702">
    <property type="term" value="F:undecaprenyl-phosphate glucose phosphotransferase activity"/>
    <property type="evidence" value="ECO:0007669"/>
    <property type="project" value="UniProtKB-EC"/>
</dbReference>
<dbReference type="Gene3D" id="3.40.50.720">
    <property type="entry name" value="NAD(P)-binding Rossmann-like Domain"/>
    <property type="match status" value="1"/>
</dbReference>